<sequence length="116" mass="13739">MLLFYQLSGPVEKEVKEQEAGLDSSLDVYVRRPDQRRGRTSEYVEIMDINGTDYTVEKVKNDLLEGYVQDPYNYLLAFFNEDYPEREPIIVDQKQKITECIEYLHSNNYTIVFVKK</sequence>
<dbReference type="RefSeq" id="XP_055866599.1">
    <property type="nucleotide sequence ID" value="XM_056010624.1"/>
</dbReference>
<proteinExistence type="predicted"/>
<gene>
    <name evidence="2" type="primary">LOC129922851</name>
</gene>
<dbReference type="Proteomes" id="UP001165740">
    <property type="component" value="Chromosome 14"/>
</dbReference>
<keyword evidence="1" id="KW-1185">Reference proteome</keyword>
<dbReference type="OrthoDB" id="10560130at2759"/>
<name>A0A9W2YVB5_BIOGL</name>
<evidence type="ECO:0000313" key="2">
    <source>
        <dbReference type="RefSeq" id="XP_055866599.1"/>
    </source>
</evidence>
<reference evidence="2" key="1">
    <citation type="submission" date="2025-08" db="UniProtKB">
        <authorList>
            <consortium name="RefSeq"/>
        </authorList>
    </citation>
    <scope>IDENTIFICATION</scope>
</reference>
<dbReference type="AlphaFoldDB" id="A0A9W2YVB5"/>
<organism evidence="1 2">
    <name type="scientific">Biomphalaria glabrata</name>
    <name type="common">Bloodfluke planorb</name>
    <name type="synonym">Freshwater snail</name>
    <dbReference type="NCBI Taxonomy" id="6526"/>
    <lineage>
        <taxon>Eukaryota</taxon>
        <taxon>Metazoa</taxon>
        <taxon>Spiralia</taxon>
        <taxon>Lophotrochozoa</taxon>
        <taxon>Mollusca</taxon>
        <taxon>Gastropoda</taxon>
        <taxon>Heterobranchia</taxon>
        <taxon>Euthyneura</taxon>
        <taxon>Panpulmonata</taxon>
        <taxon>Hygrophila</taxon>
        <taxon>Lymnaeoidea</taxon>
        <taxon>Planorbidae</taxon>
        <taxon>Biomphalaria</taxon>
    </lineage>
</organism>
<dbReference type="GeneID" id="129922851"/>
<accession>A0A9W2YVB5</accession>
<protein>
    <submittedName>
        <fullName evidence="2">Uncharacterized protein LOC129922851 isoform X1</fullName>
    </submittedName>
</protein>
<evidence type="ECO:0000313" key="1">
    <source>
        <dbReference type="Proteomes" id="UP001165740"/>
    </source>
</evidence>